<dbReference type="PROSITE" id="PS50222">
    <property type="entry name" value="EF_HAND_2"/>
    <property type="match status" value="1"/>
</dbReference>
<feature type="domain" description="EF-hand" evidence="2">
    <location>
        <begin position="1"/>
        <end position="33"/>
    </location>
</feature>
<name>A0A448WD04_9PLAT</name>
<organism evidence="3 4">
    <name type="scientific">Protopolystoma xenopodis</name>
    <dbReference type="NCBI Taxonomy" id="117903"/>
    <lineage>
        <taxon>Eukaryota</taxon>
        <taxon>Metazoa</taxon>
        <taxon>Spiralia</taxon>
        <taxon>Lophotrochozoa</taxon>
        <taxon>Platyhelminthes</taxon>
        <taxon>Monogenea</taxon>
        <taxon>Polyopisthocotylea</taxon>
        <taxon>Polystomatidea</taxon>
        <taxon>Polystomatidae</taxon>
        <taxon>Protopolystoma</taxon>
    </lineage>
</organism>
<sequence>MHYRNFFRKLDTDNNGSLNLREVRDFLALLGHTVEVAVIREFIRFQTGGMSDQIEEETFVKFIKKEVIK</sequence>
<dbReference type="Proteomes" id="UP000784294">
    <property type="component" value="Unassembled WGS sequence"/>
</dbReference>
<comment type="caution">
    <text evidence="3">The sequence shown here is derived from an EMBL/GenBank/DDBJ whole genome shotgun (WGS) entry which is preliminary data.</text>
</comment>
<accession>A0A448WD04</accession>
<evidence type="ECO:0000256" key="1">
    <source>
        <dbReference type="ARBA" id="ARBA00022837"/>
    </source>
</evidence>
<dbReference type="InterPro" id="IPR002048">
    <property type="entry name" value="EF_hand_dom"/>
</dbReference>
<evidence type="ECO:0000259" key="2">
    <source>
        <dbReference type="PROSITE" id="PS50222"/>
    </source>
</evidence>
<evidence type="ECO:0000313" key="3">
    <source>
        <dbReference type="EMBL" id="VEL08813.1"/>
    </source>
</evidence>
<dbReference type="Gene3D" id="1.10.238.10">
    <property type="entry name" value="EF-hand"/>
    <property type="match status" value="1"/>
</dbReference>
<dbReference type="EMBL" id="CAAALY010004801">
    <property type="protein sequence ID" value="VEL08813.1"/>
    <property type="molecule type" value="Genomic_DNA"/>
</dbReference>
<gene>
    <name evidence="3" type="ORF">PXEA_LOCUS2253</name>
</gene>
<dbReference type="SUPFAM" id="SSF47473">
    <property type="entry name" value="EF-hand"/>
    <property type="match status" value="1"/>
</dbReference>
<dbReference type="AlphaFoldDB" id="A0A448WD04"/>
<reference evidence="3" key="1">
    <citation type="submission" date="2018-11" db="EMBL/GenBank/DDBJ databases">
        <authorList>
            <consortium name="Pathogen Informatics"/>
        </authorList>
    </citation>
    <scope>NUCLEOTIDE SEQUENCE</scope>
</reference>
<dbReference type="Pfam" id="PF13405">
    <property type="entry name" value="EF-hand_6"/>
    <property type="match status" value="1"/>
</dbReference>
<keyword evidence="4" id="KW-1185">Reference proteome</keyword>
<keyword evidence="1" id="KW-0106">Calcium</keyword>
<proteinExistence type="predicted"/>
<dbReference type="InterPro" id="IPR018247">
    <property type="entry name" value="EF_Hand_1_Ca_BS"/>
</dbReference>
<dbReference type="PROSITE" id="PS00018">
    <property type="entry name" value="EF_HAND_1"/>
    <property type="match status" value="1"/>
</dbReference>
<dbReference type="GO" id="GO:0005509">
    <property type="term" value="F:calcium ion binding"/>
    <property type="evidence" value="ECO:0007669"/>
    <property type="project" value="InterPro"/>
</dbReference>
<evidence type="ECO:0000313" key="4">
    <source>
        <dbReference type="Proteomes" id="UP000784294"/>
    </source>
</evidence>
<dbReference type="InterPro" id="IPR011992">
    <property type="entry name" value="EF-hand-dom_pair"/>
</dbReference>
<protein>
    <recommendedName>
        <fullName evidence="2">EF-hand domain-containing protein</fullName>
    </recommendedName>
</protein>